<dbReference type="InterPro" id="IPR002018">
    <property type="entry name" value="CarbesteraseB"/>
</dbReference>
<protein>
    <recommendedName>
        <fullName evidence="3">Carboxylic ester hydrolase</fullName>
        <ecNumber evidence="3">3.1.1.-</ecNumber>
    </recommendedName>
</protein>
<feature type="chain" id="PRO_5039745577" description="Carboxylic ester hydrolase" evidence="3">
    <location>
        <begin position="35"/>
        <end position="535"/>
    </location>
</feature>
<dbReference type="AlphaFoldDB" id="A0A919VA36"/>
<name>A0A919VA36_9ACTN</name>
<feature type="signal peptide" evidence="3">
    <location>
        <begin position="1"/>
        <end position="34"/>
    </location>
</feature>
<keyword evidence="2 3" id="KW-0378">Hydrolase</keyword>
<dbReference type="Gene3D" id="3.40.50.1820">
    <property type="entry name" value="alpha/beta hydrolase"/>
    <property type="match status" value="1"/>
</dbReference>
<dbReference type="Pfam" id="PF00135">
    <property type="entry name" value="COesterase"/>
    <property type="match status" value="1"/>
</dbReference>
<accession>A0A919VA36</accession>
<dbReference type="EMBL" id="BOOW01000041">
    <property type="protein sequence ID" value="GII96016.1"/>
    <property type="molecule type" value="Genomic_DNA"/>
</dbReference>
<dbReference type="InterPro" id="IPR029058">
    <property type="entry name" value="AB_hydrolase_fold"/>
</dbReference>
<organism evidence="5 6">
    <name type="scientific">Sinosporangium siamense</name>
    <dbReference type="NCBI Taxonomy" id="1367973"/>
    <lineage>
        <taxon>Bacteria</taxon>
        <taxon>Bacillati</taxon>
        <taxon>Actinomycetota</taxon>
        <taxon>Actinomycetes</taxon>
        <taxon>Streptosporangiales</taxon>
        <taxon>Streptosporangiaceae</taxon>
        <taxon>Sinosporangium</taxon>
    </lineage>
</organism>
<dbReference type="PROSITE" id="PS00122">
    <property type="entry name" value="CARBOXYLESTERASE_B_1"/>
    <property type="match status" value="1"/>
</dbReference>
<gene>
    <name evidence="5" type="ORF">Ssi02_62470</name>
</gene>
<dbReference type="PROSITE" id="PS00941">
    <property type="entry name" value="CARBOXYLESTERASE_B_2"/>
    <property type="match status" value="1"/>
</dbReference>
<dbReference type="PANTHER" id="PTHR11559">
    <property type="entry name" value="CARBOXYLESTERASE"/>
    <property type="match status" value="1"/>
</dbReference>
<dbReference type="Proteomes" id="UP000606172">
    <property type="component" value="Unassembled WGS sequence"/>
</dbReference>
<evidence type="ECO:0000256" key="2">
    <source>
        <dbReference type="ARBA" id="ARBA00022801"/>
    </source>
</evidence>
<dbReference type="InterPro" id="IPR019819">
    <property type="entry name" value="Carboxylesterase_B_CS"/>
</dbReference>
<dbReference type="InterPro" id="IPR050309">
    <property type="entry name" value="Type-B_Carboxylest/Lipase"/>
</dbReference>
<proteinExistence type="inferred from homology"/>
<comment type="similarity">
    <text evidence="1 3">Belongs to the type-B carboxylesterase/lipase family.</text>
</comment>
<dbReference type="SUPFAM" id="SSF53474">
    <property type="entry name" value="alpha/beta-Hydrolases"/>
    <property type="match status" value="1"/>
</dbReference>
<keyword evidence="3" id="KW-0732">Signal</keyword>
<evidence type="ECO:0000256" key="1">
    <source>
        <dbReference type="ARBA" id="ARBA00005964"/>
    </source>
</evidence>
<sequence length="535" mass="57357">MRTYVRRAAIAITMACTAVLAVPTSNALALPALAEPDSGDDAVSAVVRTDAGPVRGTVAGTHRRFQGIPYAAPPVGNLRWRAPQPPAPWHETRDVTKPGAVCAQLPAPLRGAEGSESEDCLYLNVFTPRRTDHPKPVMVWVHGGGFVSGSGGDYNAARIVEQGDIVVVTINYRVGVLGYFGHQGLPGSGTFGLQDQQAALRWVRRNAAAFGGDPRNVTLLGESAGGMSTCAQLVSPGAMGLFHKAIIQSGACTISWPRGGLQPGIPEGSQWAPVDEINNLGAALMASQRCTTVNCLRRVPVAAIMNDPLAPGLARPAYRTSVLPEHPGVSLTTGRFHRVPIMMGTTRDEHRLYVSWMYGNGIDEARYTSLLATSFGDKAPLVAERYPVHAYPSPGMAWASAMTDRIWSCPTLSGNRSVAKHVPTYAYEFADRQAPNLFPRVTAPGFPLGAYHGSELPYLFPVPGGDLNQAQAVLSRQVTKYWTRFARTGDPNGLGSPHWARFSGNNAQTFTTGLQGIHPVNFASRHQCSFWDGLT</sequence>
<comment type="caution">
    <text evidence="5">The sequence shown here is derived from an EMBL/GenBank/DDBJ whole genome shotgun (WGS) entry which is preliminary data.</text>
</comment>
<evidence type="ECO:0000313" key="5">
    <source>
        <dbReference type="EMBL" id="GII96016.1"/>
    </source>
</evidence>
<keyword evidence="6" id="KW-1185">Reference proteome</keyword>
<dbReference type="InterPro" id="IPR019826">
    <property type="entry name" value="Carboxylesterase_B_AS"/>
</dbReference>
<evidence type="ECO:0000313" key="6">
    <source>
        <dbReference type="Proteomes" id="UP000606172"/>
    </source>
</evidence>
<dbReference type="EC" id="3.1.1.-" evidence="3"/>
<feature type="domain" description="Carboxylesterase type B" evidence="4">
    <location>
        <begin position="45"/>
        <end position="531"/>
    </location>
</feature>
<dbReference type="GO" id="GO:0016787">
    <property type="term" value="F:hydrolase activity"/>
    <property type="evidence" value="ECO:0007669"/>
    <property type="project" value="UniProtKB-KW"/>
</dbReference>
<reference evidence="5" key="1">
    <citation type="submission" date="2021-01" db="EMBL/GenBank/DDBJ databases">
        <title>Whole genome shotgun sequence of Sinosporangium siamense NBRC 109515.</title>
        <authorList>
            <person name="Komaki H."/>
            <person name="Tamura T."/>
        </authorList>
    </citation>
    <scope>NUCLEOTIDE SEQUENCE</scope>
    <source>
        <strain evidence="5">NBRC 109515</strain>
    </source>
</reference>
<evidence type="ECO:0000256" key="3">
    <source>
        <dbReference type="RuleBase" id="RU361235"/>
    </source>
</evidence>
<evidence type="ECO:0000259" key="4">
    <source>
        <dbReference type="Pfam" id="PF00135"/>
    </source>
</evidence>